<feature type="DNA-binding region" description="H-T-H motif" evidence="4">
    <location>
        <begin position="29"/>
        <end position="48"/>
    </location>
</feature>
<keyword evidence="2 4" id="KW-0238">DNA-binding</keyword>
<keyword evidence="7" id="KW-1185">Reference proteome</keyword>
<dbReference type="PROSITE" id="PS50977">
    <property type="entry name" value="HTH_TETR_2"/>
    <property type="match status" value="1"/>
</dbReference>
<keyword evidence="1" id="KW-0805">Transcription regulation</keyword>
<dbReference type="EMBL" id="SMGR01000001">
    <property type="protein sequence ID" value="TCL08108.1"/>
    <property type="molecule type" value="Genomic_DNA"/>
</dbReference>
<feature type="domain" description="HTH tetR-type" evidence="5">
    <location>
        <begin position="6"/>
        <end position="66"/>
    </location>
</feature>
<dbReference type="SUPFAM" id="SSF46689">
    <property type="entry name" value="Homeodomain-like"/>
    <property type="match status" value="1"/>
</dbReference>
<reference evidence="6 7" key="1">
    <citation type="submission" date="2019-03" db="EMBL/GenBank/DDBJ databases">
        <title>Genomic Encyclopedia of Archaeal and Bacterial Type Strains, Phase II (KMG-II): from individual species to whole genera.</title>
        <authorList>
            <person name="Goeker M."/>
        </authorList>
    </citation>
    <scope>NUCLEOTIDE SEQUENCE [LARGE SCALE GENOMIC DNA]</scope>
    <source>
        <strain evidence="6 7">DSM 26433</strain>
    </source>
</reference>
<dbReference type="PANTHER" id="PTHR47506:SF10">
    <property type="entry name" value="TRANSCRIPTIONAL REGULATORY PROTEIN"/>
    <property type="match status" value="1"/>
</dbReference>
<dbReference type="InterPro" id="IPR036271">
    <property type="entry name" value="Tet_transcr_reg_TetR-rel_C_sf"/>
</dbReference>
<dbReference type="AlphaFoldDB" id="A0A4R1NS81"/>
<evidence type="ECO:0000256" key="3">
    <source>
        <dbReference type="ARBA" id="ARBA00023163"/>
    </source>
</evidence>
<keyword evidence="3" id="KW-0804">Transcription</keyword>
<evidence type="ECO:0000313" key="7">
    <source>
        <dbReference type="Proteomes" id="UP000295673"/>
    </source>
</evidence>
<evidence type="ECO:0000256" key="2">
    <source>
        <dbReference type="ARBA" id="ARBA00023125"/>
    </source>
</evidence>
<evidence type="ECO:0000313" key="6">
    <source>
        <dbReference type="EMBL" id="TCL08108.1"/>
    </source>
</evidence>
<dbReference type="InterPro" id="IPR001647">
    <property type="entry name" value="HTH_TetR"/>
</dbReference>
<dbReference type="InterPro" id="IPR011075">
    <property type="entry name" value="TetR_C"/>
</dbReference>
<evidence type="ECO:0000256" key="4">
    <source>
        <dbReference type="PROSITE-ProRule" id="PRU00335"/>
    </source>
</evidence>
<sequence length="198" mass="21917">MARKRKADHETAIAGALELFWQKGYAGASTREIEEKTGLTRFTLQTAYGGKEKFFLETLDTYLDNAEARHFPDPARFTLDDLAEWFEGIASEEKIPRVQDAGCLAFNSISQFERTDPDVNARIERYLATLEDRFAAILLRAEEEGEVSLPLGAAASAQVLMGLLLGLHSVIKARTDDGMARSYAASAAGLLRSWRRAA</sequence>
<dbReference type="GO" id="GO:0003677">
    <property type="term" value="F:DNA binding"/>
    <property type="evidence" value="ECO:0007669"/>
    <property type="project" value="UniProtKB-UniRule"/>
</dbReference>
<dbReference type="OrthoDB" id="9779746at2"/>
<evidence type="ECO:0000259" key="5">
    <source>
        <dbReference type="PROSITE" id="PS50977"/>
    </source>
</evidence>
<dbReference type="InterPro" id="IPR009057">
    <property type="entry name" value="Homeodomain-like_sf"/>
</dbReference>
<dbReference type="SUPFAM" id="SSF48498">
    <property type="entry name" value="Tetracyclin repressor-like, C-terminal domain"/>
    <property type="match status" value="1"/>
</dbReference>
<dbReference type="Gene3D" id="1.10.10.60">
    <property type="entry name" value="Homeodomain-like"/>
    <property type="match status" value="1"/>
</dbReference>
<protein>
    <submittedName>
        <fullName evidence="6">TetR family transcriptional regulator</fullName>
    </submittedName>
</protein>
<dbReference type="Proteomes" id="UP000295673">
    <property type="component" value="Unassembled WGS sequence"/>
</dbReference>
<dbReference type="PANTHER" id="PTHR47506">
    <property type="entry name" value="TRANSCRIPTIONAL REGULATORY PROTEIN"/>
    <property type="match status" value="1"/>
</dbReference>
<organism evidence="6 7">
    <name type="scientific">Shimia isoporae</name>
    <dbReference type="NCBI Taxonomy" id="647720"/>
    <lineage>
        <taxon>Bacteria</taxon>
        <taxon>Pseudomonadati</taxon>
        <taxon>Pseudomonadota</taxon>
        <taxon>Alphaproteobacteria</taxon>
        <taxon>Rhodobacterales</taxon>
        <taxon>Roseobacteraceae</taxon>
    </lineage>
</organism>
<proteinExistence type="predicted"/>
<gene>
    <name evidence="6" type="ORF">BXY66_0141</name>
</gene>
<accession>A0A4R1NS81</accession>
<name>A0A4R1NS81_9RHOB</name>
<dbReference type="Pfam" id="PF00440">
    <property type="entry name" value="TetR_N"/>
    <property type="match status" value="1"/>
</dbReference>
<dbReference type="RefSeq" id="WP_132858269.1">
    <property type="nucleotide sequence ID" value="NZ_SMGR01000001.1"/>
</dbReference>
<evidence type="ECO:0000256" key="1">
    <source>
        <dbReference type="ARBA" id="ARBA00023015"/>
    </source>
</evidence>
<comment type="caution">
    <text evidence="6">The sequence shown here is derived from an EMBL/GenBank/DDBJ whole genome shotgun (WGS) entry which is preliminary data.</text>
</comment>
<dbReference type="Pfam" id="PF16925">
    <property type="entry name" value="TetR_C_13"/>
    <property type="match status" value="1"/>
</dbReference>
<dbReference type="Gene3D" id="1.10.357.10">
    <property type="entry name" value="Tetracycline Repressor, domain 2"/>
    <property type="match status" value="1"/>
</dbReference>